<keyword evidence="6" id="KW-1185">Reference proteome</keyword>
<dbReference type="CDD" id="cd01449">
    <property type="entry name" value="TST_Repeat_2"/>
    <property type="match status" value="1"/>
</dbReference>
<sequence>MSGAFSESKRNYEPKTYGNKTMSNYAHPEVLVDTQWLTEHLTDEKVCIVEVVTNPQAIPSQVIPGTVVWNPFIDLILPNFTVNFDKANIETLLSRSGITNDSTVIVYGELAGVGGWIFWLLKIFGHQDVRILDGGRNKWVAEKRPLASLENVANPTHYSAQEADGNLRVLFEDVRNSINQQDSVILDVRTPQEYSGEWFYDKPPENGERGGHIPSSVHIYYESALNEDGTLKPIEELRQMYESKGITANKKIIPYCAVGGRSAHTWFVLKYLLGYPNVRNYDGSWSEWSRRYEAESK</sequence>
<keyword evidence="3" id="KW-0808">Transferase</keyword>
<dbReference type="SMART" id="SM00450">
    <property type="entry name" value="RHOD"/>
    <property type="match status" value="2"/>
</dbReference>
<comment type="catalytic activity">
    <reaction evidence="2">
        <text>thiosulfate + hydrogen cyanide = thiocyanate + sulfite + 2 H(+)</text>
        <dbReference type="Rhea" id="RHEA:16881"/>
        <dbReference type="ChEBI" id="CHEBI:15378"/>
        <dbReference type="ChEBI" id="CHEBI:17359"/>
        <dbReference type="ChEBI" id="CHEBI:18022"/>
        <dbReference type="ChEBI" id="CHEBI:18407"/>
        <dbReference type="ChEBI" id="CHEBI:33542"/>
        <dbReference type="EC" id="2.8.1.1"/>
    </reaction>
</comment>
<dbReference type="PROSITE" id="PS50206">
    <property type="entry name" value="RHODANESE_3"/>
    <property type="match status" value="2"/>
</dbReference>
<dbReference type="CDD" id="cd01448">
    <property type="entry name" value="TST_Repeat_1"/>
    <property type="match status" value="1"/>
</dbReference>
<evidence type="ECO:0000256" key="3">
    <source>
        <dbReference type="RuleBase" id="RU000507"/>
    </source>
</evidence>
<accession>A0A1Z4LPR2</accession>
<evidence type="ECO:0000256" key="1">
    <source>
        <dbReference type="ARBA" id="ARBA00022737"/>
    </source>
</evidence>
<keyword evidence="1" id="KW-0677">Repeat</keyword>
<proteinExistence type="predicted"/>
<dbReference type="AlphaFoldDB" id="A0A1Z4LPR2"/>
<dbReference type="GO" id="GO:0004792">
    <property type="term" value="F:thiosulfate-cyanide sulfurtransferase activity"/>
    <property type="evidence" value="ECO:0007669"/>
    <property type="project" value="UniProtKB-EC"/>
</dbReference>
<protein>
    <recommendedName>
        <fullName evidence="3">Sulfurtransferase</fullName>
    </recommendedName>
</protein>
<dbReference type="PANTHER" id="PTHR43855">
    <property type="entry name" value="THIOSULFATE SULFURTRANSFERASE"/>
    <property type="match status" value="1"/>
</dbReference>
<dbReference type="EMBL" id="AP018227">
    <property type="protein sequence ID" value="BAY83181.1"/>
    <property type="molecule type" value="Genomic_DNA"/>
</dbReference>
<dbReference type="PROSITE" id="PS00683">
    <property type="entry name" value="RHODANESE_2"/>
    <property type="match status" value="1"/>
</dbReference>
<evidence type="ECO:0000313" key="6">
    <source>
        <dbReference type="Proteomes" id="UP000218418"/>
    </source>
</evidence>
<dbReference type="SUPFAM" id="SSF52821">
    <property type="entry name" value="Rhodanese/Cell cycle control phosphatase"/>
    <property type="match status" value="2"/>
</dbReference>
<evidence type="ECO:0000313" key="5">
    <source>
        <dbReference type="EMBL" id="BAY83181.1"/>
    </source>
</evidence>
<dbReference type="PANTHER" id="PTHR43855:SF1">
    <property type="entry name" value="THIOSULFATE SULFURTRANSFERASE"/>
    <property type="match status" value="1"/>
</dbReference>
<feature type="domain" description="Rhodanese" evidence="4">
    <location>
        <begin position="179"/>
        <end position="297"/>
    </location>
</feature>
<feature type="domain" description="Rhodanese" evidence="4">
    <location>
        <begin position="89"/>
        <end position="148"/>
    </location>
</feature>
<dbReference type="Gene3D" id="3.40.250.10">
    <property type="entry name" value="Rhodanese-like domain"/>
    <property type="match status" value="2"/>
</dbReference>
<dbReference type="InterPro" id="IPR001763">
    <property type="entry name" value="Rhodanese-like_dom"/>
</dbReference>
<dbReference type="InterPro" id="IPR001307">
    <property type="entry name" value="Thiosulphate_STrfase_CS"/>
</dbReference>
<dbReference type="InterPro" id="IPR051126">
    <property type="entry name" value="Thiosulfate_sulfurtransferase"/>
</dbReference>
<reference evidence="5 6" key="1">
    <citation type="submission" date="2017-06" db="EMBL/GenBank/DDBJ databases">
        <title>Genome sequencing of cyanobaciteial culture collection at National Institute for Environmental Studies (NIES).</title>
        <authorList>
            <person name="Hirose Y."/>
            <person name="Shimura Y."/>
            <person name="Fujisawa T."/>
            <person name="Nakamura Y."/>
            <person name="Kawachi M."/>
        </authorList>
    </citation>
    <scope>NUCLEOTIDE SEQUENCE [LARGE SCALE GENOMIC DNA]</scope>
    <source>
        <strain evidence="5 6">NIES-267</strain>
    </source>
</reference>
<organism evidence="5 6">
    <name type="scientific">Calothrix parasitica NIES-267</name>
    <dbReference type="NCBI Taxonomy" id="1973488"/>
    <lineage>
        <taxon>Bacteria</taxon>
        <taxon>Bacillati</taxon>
        <taxon>Cyanobacteriota</taxon>
        <taxon>Cyanophyceae</taxon>
        <taxon>Nostocales</taxon>
        <taxon>Calotrichaceae</taxon>
        <taxon>Calothrix</taxon>
    </lineage>
</organism>
<dbReference type="Pfam" id="PF00581">
    <property type="entry name" value="Rhodanese"/>
    <property type="match status" value="2"/>
</dbReference>
<dbReference type="Proteomes" id="UP000218418">
    <property type="component" value="Chromosome"/>
</dbReference>
<gene>
    <name evidence="5" type="ORF">NIES267_26680</name>
</gene>
<evidence type="ECO:0000256" key="2">
    <source>
        <dbReference type="ARBA" id="ARBA00047549"/>
    </source>
</evidence>
<dbReference type="InterPro" id="IPR036873">
    <property type="entry name" value="Rhodanese-like_dom_sf"/>
</dbReference>
<evidence type="ECO:0000259" key="4">
    <source>
        <dbReference type="PROSITE" id="PS50206"/>
    </source>
</evidence>
<name>A0A1Z4LPR2_9CYAN</name>